<evidence type="ECO:0000313" key="2">
    <source>
        <dbReference type="EMBL" id="SPC87665.1"/>
    </source>
</evidence>
<organism evidence="2">
    <name type="scientific">Fagus sylvatica</name>
    <name type="common">Beechnut</name>
    <dbReference type="NCBI Taxonomy" id="28930"/>
    <lineage>
        <taxon>Eukaryota</taxon>
        <taxon>Viridiplantae</taxon>
        <taxon>Streptophyta</taxon>
        <taxon>Embryophyta</taxon>
        <taxon>Tracheophyta</taxon>
        <taxon>Spermatophyta</taxon>
        <taxon>Magnoliopsida</taxon>
        <taxon>eudicotyledons</taxon>
        <taxon>Gunneridae</taxon>
        <taxon>Pentapetalae</taxon>
        <taxon>rosids</taxon>
        <taxon>fabids</taxon>
        <taxon>Fagales</taxon>
        <taxon>Fagaceae</taxon>
        <taxon>Fagus</taxon>
    </lineage>
</organism>
<gene>
    <name evidence="2" type="ORF">FSB_LOCUS15547</name>
</gene>
<protein>
    <submittedName>
        <fullName evidence="2">Uncharacterized protein</fullName>
    </submittedName>
</protein>
<accession>A0A2N9FKM5</accession>
<feature type="region of interest" description="Disordered" evidence="1">
    <location>
        <begin position="113"/>
        <end position="132"/>
    </location>
</feature>
<name>A0A2N9FKM5_FAGSY</name>
<reference evidence="2" key="1">
    <citation type="submission" date="2018-02" db="EMBL/GenBank/DDBJ databases">
        <authorList>
            <person name="Cohen D.B."/>
            <person name="Kent A.D."/>
        </authorList>
    </citation>
    <scope>NUCLEOTIDE SEQUENCE</scope>
</reference>
<dbReference type="EMBL" id="OIVN01000935">
    <property type="protein sequence ID" value="SPC87665.1"/>
    <property type="molecule type" value="Genomic_DNA"/>
</dbReference>
<feature type="compositionally biased region" description="Pro residues" evidence="1">
    <location>
        <begin position="121"/>
        <end position="132"/>
    </location>
</feature>
<dbReference type="AlphaFoldDB" id="A0A2N9FKM5"/>
<feature type="region of interest" description="Disordered" evidence="1">
    <location>
        <begin position="33"/>
        <end position="97"/>
    </location>
</feature>
<proteinExistence type="predicted"/>
<evidence type="ECO:0000256" key="1">
    <source>
        <dbReference type="SAM" id="MobiDB-lite"/>
    </source>
</evidence>
<sequence length="132" mass="14731">MNTEVLVGCIHCKMAWIVSLEYLRREHTSRCNELPGAVPVTNGGKPENIKEEKKSKQQRKKERKEKNNAAKAKAKAKAKEAQPTRSQPAKRLARPVSINGWVTGELSMNLISTDGQQFYPKPDPSNPSPPLL</sequence>